<comment type="caution">
    <text evidence="3">The sequence shown here is derived from an EMBL/GenBank/DDBJ whole genome shotgun (WGS) entry which is preliminary data.</text>
</comment>
<evidence type="ECO:0000256" key="1">
    <source>
        <dbReference type="ARBA" id="ARBA00023002"/>
    </source>
</evidence>
<reference evidence="3 4" key="1">
    <citation type="submission" date="2019-01" db="EMBL/GenBank/DDBJ databases">
        <title>Sequencing the genomes of 1000 actinobacteria strains.</title>
        <authorList>
            <person name="Klenk H.-P."/>
        </authorList>
    </citation>
    <scope>NUCLEOTIDE SEQUENCE [LARGE SCALE GENOMIC DNA]</scope>
    <source>
        <strain evidence="3 4">DSM 43925</strain>
    </source>
</reference>
<dbReference type="Gene3D" id="3.20.20.100">
    <property type="entry name" value="NADP-dependent oxidoreductase domain"/>
    <property type="match status" value="1"/>
</dbReference>
<dbReference type="SUPFAM" id="SSF51430">
    <property type="entry name" value="NAD(P)-linked oxidoreductase"/>
    <property type="match status" value="1"/>
</dbReference>
<dbReference type="CDD" id="cd19080">
    <property type="entry name" value="AKR_AKR9A_9B"/>
    <property type="match status" value="1"/>
</dbReference>
<organism evidence="3 4">
    <name type="scientific">Nonomuraea polychroma</name>
    <dbReference type="NCBI Taxonomy" id="46176"/>
    <lineage>
        <taxon>Bacteria</taxon>
        <taxon>Bacillati</taxon>
        <taxon>Actinomycetota</taxon>
        <taxon>Actinomycetes</taxon>
        <taxon>Streptosporangiales</taxon>
        <taxon>Streptosporangiaceae</taxon>
        <taxon>Nonomuraea</taxon>
    </lineage>
</organism>
<proteinExistence type="predicted"/>
<dbReference type="GO" id="GO:0016491">
    <property type="term" value="F:oxidoreductase activity"/>
    <property type="evidence" value="ECO:0007669"/>
    <property type="project" value="UniProtKB-KW"/>
</dbReference>
<evidence type="ECO:0000313" key="3">
    <source>
        <dbReference type="EMBL" id="RVX45820.1"/>
    </source>
</evidence>
<dbReference type="Proteomes" id="UP000284824">
    <property type="component" value="Unassembled WGS sequence"/>
</dbReference>
<evidence type="ECO:0000313" key="4">
    <source>
        <dbReference type="Proteomes" id="UP000284824"/>
    </source>
</evidence>
<keyword evidence="4" id="KW-1185">Reference proteome</keyword>
<feature type="domain" description="NADP-dependent oxidoreductase" evidence="2">
    <location>
        <begin position="53"/>
        <end position="357"/>
    </location>
</feature>
<dbReference type="GO" id="GO:0005829">
    <property type="term" value="C:cytosol"/>
    <property type="evidence" value="ECO:0007669"/>
    <property type="project" value="TreeGrafter"/>
</dbReference>
<dbReference type="InterPro" id="IPR036812">
    <property type="entry name" value="NAD(P)_OxRdtase_dom_sf"/>
</dbReference>
<protein>
    <submittedName>
        <fullName evidence="3">Aryl-alcohol dehydrogenase-like predicted oxidoreductase</fullName>
    </submittedName>
</protein>
<dbReference type="Pfam" id="PF00248">
    <property type="entry name" value="Aldo_ket_red"/>
    <property type="match status" value="1"/>
</dbReference>
<name>A0A438MIT6_9ACTN</name>
<dbReference type="InterPro" id="IPR023210">
    <property type="entry name" value="NADP_OxRdtase_dom"/>
</dbReference>
<keyword evidence="1" id="KW-0560">Oxidoreductase</keyword>
<dbReference type="InterPro" id="IPR050523">
    <property type="entry name" value="AKR_Detox_Biosynth"/>
</dbReference>
<gene>
    <name evidence="3" type="ORF">EDD27_8644</name>
</gene>
<accession>A0A438MIT6</accession>
<dbReference type="PANTHER" id="PTHR43364:SF4">
    <property type="entry name" value="NAD(P)-LINKED OXIDOREDUCTASE SUPERFAMILY PROTEIN"/>
    <property type="match status" value="1"/>
</dbReference>
<dbReference type="FunFam" id="3.20.20.100:FF:000004">
    <property type="entry name" value="Oxidoreductase, aldo/keto reductase"/>
    <property type="match status" value="1"/>
</dbReference>
<sequence>MGAIFLDLTVHFWLRMLTSVRPSLIESACERGDTLMSLDHYYLLGRSGLRVSRLALGTMNFGTGGFHAAYGKTEEEARPIFRRYLEAGGNFIDTADFYTAGESETILGNLIAEAKVRDRVVLTTKFTNSVDPGDPNAGGNGRKHMIRAVEASLRRLRTDYIDLFLLHTWDRITPVEEVMRTFDDLTRAGKIRYAGLSDVPSWYAARAQTHAEANSLVPVVSLQLPYSLIDRTIELEHVAMGQSLGLGITAWSPLGGGFLTGKYRSADQGLAGDGRLSGAGFAGRSWTERDWRLLAAVESVADKLGVTMAQVALNWVATQPGVASAIVGASSADQLDANMVALDFELPAELRAELDEASSVPPLSVYQMFTPDYQSWLVSPGVKVGDKPAGYAPAVRNWAPERSA</sequence>
<evidence type="ECO:0000259" key="2">
    <source>
        <dbReference type="Pfam" id="PF00248"/>
    </source>
</evidence>
<dbReference type="AlphaFoldDB" id="A0A438MIT6"/>
<dbReference type="PANTHER" id="PTHR43364">
    <property type="entry name" value="NADH-SPECIFIC METHYLGLYOXAL REDUCTASE-RELATED"/>
    <property type="match status" value="1"/>
</dbReference>
<dbReference type="EMBL" id="SAUN01000001">
    <property type="protein sequence ID" value="RVX45820.1"/>
    <property type="molecule type" value="Genomic_DNA"/>
</dbReference>